<dbReference type="Gene3D" id="3.30.70.360">
    <property type="match status" value="1"/>
</dbReference>
<evidence type="ECO:0000259" key="10">
    <source>
        <dbReference type="Pfam" id="PF07687"/>
    </source>
</evidence>
<dbReference type="Pfam" id="PF01546">
    <property type="entry name" value="Peptidase_M20"/>
    <property type="match status" value="1"/>
</dbReference>
<accession>A0A1S6IUS6</accession>
<keyword evidence="2" id="KW-0645">Protease</keyword>
<evidence type="ECO:0000256" key="2">
    <source>
        <dbReference type="ARBA" id="ARBA00022670"/>
    </source>
</evidence>
<feature type="binding site" evidence="9">
    <location>
        <position position="143"/>
    </location>
    <ligand>
        <name>Zn(2+)</name>
        <dbReference type="ChEBI" id="CHEBI:29105"/>
        <label>2</label>
    </ligand>
</feature>
<feature type="active site" description="Proton acceptor" evidence="8">
    <location>
        <position position="142"/>
    </location>
</feature>
<evidence type="ECO:0000256" key="7">
    <source>
        <dbReference type="PIRNR" id="PIRNR001123"/>
    </source>
</evidence>
<evidence type="ECO:0000256" key="6">
    <source>
        <dbReference type="ARBA" id="ARBA00023049"/>
    </source>
</evidence>
<keyword evidence="6" id="KW-0482">Metalloprotease</keyword>
<dbReference type="SUPFAM" id="SSF55031">
    <property type="entry name" value="Bacterial exopeptidase dimerisation domain"/>
    <property type="match status" value="1"/>
</dbReference>
<name>A0A1S6IUS6_9FIRM</name>
<dbReference type="PANTHER" id="PTHR42994">
    <property type="entry name" value="PEPTIDASE T"/>
    <property type="match status" value="1"/>
</dbReference>
<dbReference type="GO" id="GO:0046872">
    <property type="term" value="F:metal ion binding"/>
    <property type="evidence" value="ECO:0007669"/>
    <property type="project" value="UniProtKB-UniRule"/>
</dbReference>
<evidence type="ECO:0000256" key="1">
    <source>
        <dbReference type="ARBA" id="ARBA00001947"/>
    </source>
</evidence>
<dbReference type="Gene3D" id="3.40.630.10">
    <property type="entry name" value="Zn peptidases"/>
    <property type="match status" value="1"/>
</dbReference>
<dbReference type="GO" id="GO:0008237">
    <property type="term" value="F:metallopeptidase activity"/>
    <property type="evidence" value="ECO:0007669"/>
    <property type="project" value="UniProtKB-KW"/>
</dbReference>
<comment type="cofactor">
    <cofactor evidence="1">
        <name>Zn(2+)</name>
        <dbReference type="ChEBI" id="CHEBI:29105"/>
    </cofactor>
</comment>
<evidence type="ECO:0000313" key="11">
    <source>
        <dbReference type="EMBL" id="AQS58530.1"/>
    </source>
</evidence>
<feature type="binding site" evidence="9">
    <location>
        <position position="109"/>
    </location>
    <ligand>
        <name>Zn(2+)</name>
        <dbReference type="ChEBI" id="CHEBI:29105"/>
        <label>2</label>
    </ligand>
</feature>
<organism evidence="11 12">
    <name type="scientific">Desulforamulus ferrireducens</name>
    <dbReference type="NCBI Taxonomy" id="1833852"/>
    <lineage>
        <taxon>Bacteria</taxon>
        <taxon>Bacillati</taxon>
        <taxon>Bacillota</taxon>
        <taxon>Clostridia</taxon>
        <taxon>Eubacteriales</taxon>
        <taxon>Peptococcaceae</taxon>
        <taxon>Desulforamulus</taxon>
    </lineage>
</organism>
<dbReference type="GO" id="GO:0006508">
    <property type="term" value="P:proteolysis"/>
    <property type="evidence" value="ECO:0007669"/>
    <property type="project" value="UniProtKB-KW"/>
</dbReference>
<dbReference type="PROSITE" id="PS00759">
    <property type="entry name" value="ARGE_DAPE_CPG2_2"/>
    <property type="match status" value="1"/>
</dbReference>
<sequence length="377" mass="39747">MINTERLIDEFLELVQVDSESGSERQLADLLKEKLSALGLDVFEDEAGSYVEVGQRTGNIIATLPANGGQGPMLLFSAHMDTVKPGQGIKPRRQGGVITSSGDTILGADDKAGIVAILESLRVLQEQSIPHGGLQVVFTVGEEIGLKGAKALAYDRIQAPMGFVLDSGGPTGEIIIKAPTQYSMKATIKGKAAHAGIAPEEGINAIVVAARGIANMRVGRLDEETTSNIGLISGGVATNIVPEQVTIEGEARSIDPAKAKAQIDHMVEELQKAADQLGAKAEITVVKEYDSINLAPDSLPVRIALQAAEQIGIKPYLGKTGGGSDANVFNGQGIACANLGTGMSKVHTTEEFITEENLLNNARFVLEIIKTAQEFQE</sequence>
<dbReference type="KEGG" id="dfg:B0537_05170"/>
<evidence type="ECO:0000256" key="5">
    <source>
        <dbReference type="ARBA" id="ARBA00022833"/>
    </source>
</evidence>
<evidence type="ECO:0000256" key="3">
    <source>
        <dbReference type="ARBA" id="ARBA00022723"/>
    </source>
</evidence>
<dbReference type="Pfam" id="PF07687">
    <property type="entry name" value="M20_dimer"/>
    <property type="match status" value="1"/>
</dbReference>
<dbReference type="PROSITE" id="PS00758">
    <property type="entry name" value="ARGE_DAPE_CPG2_1"/>
    <property type="match status" value="1"/>
</dbReference>
<evidence type="ECO:0000313" key="12">
    <source>
        <dbReference type="Proteomes" id="UP000189464"/>
    </source>
</evidence>
<dbReference type="RefSeq" id="WP_077713483.1">
    <property type="nucleotide sequence ID" value="NZ_CP019698.1"/>
</dbReference>
<evidence type="ECO:0000256" key="4">
    <source>
        <dbReference type="ARBA" id="ARBA00022801"/>
    </source>
</evidence>
<dbReference type="GO" id="GO:0004177">
    <property type="term" value="F:aminopeptidase activity"/>
    <property type="evidence" value="ECO:0007669"/>
    <property type="project" value="UniProtKB-UniRule"/>
</dbReference>
<dbReference type="SUPFAM" id="SSF53187">
    <property type="entry name" value="Zn-dependent exopeptidases"/>
    <property type="match status" value="1"/>
</dbReference>
<gene>
    <name evidence="11" type="ORF">B0537_05170</name>
</gene>
<dbReference type="PIRSF" id="PIRSF001123">
    <property type="entry name" value="PepA_GA"/>
    <property type="match status" value="1"/>
</dbReference>
<feature type="binding site" evidence="9">
    <location>
        <position position="166"/>
    </location>
    <ligand>
        <name>Zn(2+)</name>
        <dbReference type="ChEBI" id="CHEBI:29105"/>
        <label>1</label>
    </ligand>
</feature>
<dbReference type="InterPro" id="IPR011650">
    <property type="entry name" value="Peptidase_M20_dimer"/>
</dbReference>
<dbReference type="InterPro" id="IPR002933">
    <property type="entry name" value="Peptidase_M20"/>
</dbReference>
<dbReference type="STRING" id="1833852.B0537_05170"/>
<keyword evidence="5" id="KW-0862">Zinc</keyword>
<dbReference type="NCBIfam" id="TIGR01883">
    <property type="entry name" value="PepT-like"/>
    <property type="match status" value="1"/>
</dbReference>
<dbReference type="AlphaFoldDB" id="A0A1S6IUS6"/>
<dbReference type="InterPro" id="IPR008007">
    <property type="entry name" value="Peptidase_M42"/>
</dbReference>
<comment type="cofactor">
    <cofactor evidence="9">
        <name>a divalent metal cation</name>
        <dbReference type="ChEBI" id="CHEBI:60240"/>
    </cofactor>
    <text evidence="9">Binds 2 divalent metal cations per subunit.</text>
</comment>
<feature type="domain" description="Peptidase M20 dimerisation" evidence="10">
    <location>
        <begin position="183"/>
        <end position="275"/>
    </location>
</feature>
<comment type="similarity">
    <text evidence="7">Belongs to the peptidase M42 family.</text>
</comment>
<feature type="binding site" evidence="9">
    <location>
        <position position="109"/>
    </location>
    <ligand>
        <name>Zn(2+)</name>
        <dbReference type="ChEBI" id="CHEBI:29105"/>
        <label>1</label>
    </ligand>
</feature>
<keyword evidence="4" id="KW-0378">Hydrolase</keyword>
<dbReference type="Proteomes" id="UP000189464">
    <property type="component" value="Chromosome"/>
</dbReference>
<dbReference type="InterPro" id="IPR036264">
    <property type="entry name" value="Bact_exopeptidase_dim_dom"/>
</dbReference>
<dbReference type="PANTHER" id="PTHR42994:SF2">
    <property type="entry name" value="PEPTIDASE"/>
    <property type="match status" value="1"/>
</dbReference>
<dbReference type="InterPro" id="IPR001261">
    <property type="entry name" value="ArgE/DapE_CS"/>
</dbReference>
<dbReference type="OrthoDB" id="9773892at2"/>
<evidence type="ECO:0000256" key="9">
    <source>
        <dbReference type="PIRSR" id="PIRSR001123-2"/>
    </source>
</evidence>
<dbReference type="InterPro" id="IPR010162">
    <property type="entry name" value="PepT-like"/>
</dbReference>
<proteinExistence type="inferred from homology"/>
<dbReference type="EMBL" id="CP019698">
    <property type="protein sequence ID" value="AQS58530.1"/>
    <property type="molecule type" value="Genomic_DNA"/>
</dbReference>
<keyword evidence="3 9" id="KW-0479">Metal-binding</keyword>
<reference evidence="11 12" key="1">
    <citation type="journal article" date="2016" name="Int. J. Syst. Evol. Microbiol.">
        <title>Desulfotomaculum ferrireducens sp. nov., a moderately thermophilic sulfate-reducing and dissimilatory Fe(III)-reducing bacterium isolated from compost.</title>
        <authorList>
            <person name="Yang G."/>
            <person name="Guo J."/>
            <person name="Zhuang L."/>
            <person name="Yuan Y."/>
            <person name="Zhou S."/>
        </authorList>
    </citation>
    <scope>NUCLEOTIDE SEQUENCE [LARGE SCALE GENOMIC DNA]</scope>
    <source>
        <strain evidence="11 12">GSS09</strain>
    </source>
</reference>
<protein>
    <submittedName>
        <fullName evidence="11">Peptidase M20</fullName>
    </submittedName>
</protein>
<evidence type="ECO:0000256" key="8">
    <source>
        <dbReference type="PIRSR" id="PIRSR001123-1"/>
    </source>
</evidence>
<keyword evidence="12" id="KW-1185">Reference proteome</keyword>